<name>F0W0N7_9STRA</name>
<proteinExistence type="predicted"/>
<evidence type="ECO:0000256" key="1">
    <source>
        <dbReference type="PROSITE-ProRule" id="PRU00723"/>
    </source>
</evidence>
<reference evidence="3" key="1">
    <citation type="journal article" date="2011" name="PLoS Biol.">
        <title>Gene gain and loss during evolution of obligate parasitism in the white rust pathogen of Arabidopsis thaliana.</title>
        <authorList>
            <person name="Kemen E."/>
            <person name="Gardiner A."/>
            <person name="Schultz-Larsen T."/>
            <person name="Kemen A.C."/>
            <person name="Balmuth A.L."/>
            <person name="Robert-Seilaniantz A."/>
            <person name="Bailey K."/>
            <person name="Holub E."/>
            <person name="Studholme D.J."/>
            <person name="Maclean D."/>
            <person name="Jones J.D."/>
        </authorList>
    </citation>
    <scope>NUCLEOTIDE SEQUENCE</scope>
</reference>
<keyword evidence="1" id="KW-0479">Metal-binding</keyword>
<keyword evidence="1" id="KW-0862">Zinc</keyword>
<dbReference type="Gene3D" id="4.10.1000.10">
    <property type="entry name" value="Zinc finger, CCCH-type"/>
    <property type="match status" value="1"/>
</dbReference>
<feature type="domain" description="C3H1-type" evidence="2">
    <location>
        <begin position="316"/>
        <end position="342"/>
    </location>
</feature>
<feature type="zinc finger region" description="C3H1-type" evidence="1">
    <location>
        <begin position="316"/>
        <end position="342"/>
    </location>
</feature>
<dbReference type="PROSITE" id="PS50103">
    <property type="entry name" value="ZF_C3H1"/>
    <property type="match status" value="2"/>
</dbReference>
<dbReference type="EMBL" id="FR824050">
    <property type="protein sequence ID" value="CCA14609.1"/>
    <property type="molecule type" value="Genomic_DNA"/>
</dbReference>
<dbReference type="GO" id="GO:0005634">
    <property type="term" value="C:nucleus"/>
    <property type="evidence" value="ECO:0007669"/>
    <property type="project" value="TreeGrafter"/>
</dbReference>
<dbReference type="InterPro" id="IPR000571">
    <property type="entry name" value="Znf_CCCH"/>
</dbReference>
<dbReference type="HOGENOM" id="CLU_056281_0_0_1"/>
<sequence>MQSSTREEASLQSKIQAMKNLLQIQNARGSCKENFTSIKSRNGIRHTFSSSRPTQPMKHKWYSARNRAIFQAKIGNRTWSRFKIINNRNNESTRTDSFETKKSMWNKLAPFKHFSNLAIKSVNLNSSTHEQANRKNMENLQLDGSVYAKVNGGFGLVRSGALSDRSLSSVSTARLVPRHNLRLQLRSRTLYTKPYVIPRTRAVNYKQSRNQIATWYKTKPIGATRHVAQAAIHRARLEKAKQTLVRTEYCLFYNRFGQSISLTNFKIVQSISSIGCCNKKNACKYIHDSRKVAVCPKFLIGSCDNPKCLLSHKHDQNKMPVCKLFLRGACTRESCKYRHIKVSSSADICPAFLKGYCPLQSQCCLKHELPPKKRKFQSRSLHPGEAGTILATGSRKSVEGTFNGQLDTLEPMQQPGSGSQRFEVCTSTPSCVERNTVKSKESPSRLVIRPNLEMAIKRQKVELFPLALRKQYSE</sequence>
<organism evidence="3">
    <name type="scientific">Albugo laibachii Nc14</name>
    <dbReference type="NCBI Taxonomy" id="890382"/>
    <lineage>
        <taxon>Eukaryota</taxon>
        <taxon>Sar</taxon>
        <taxon>Stramenopiles</taxon>
        <taxon>Oomycota</taxon>
        <taxon>Peronosporomycetes</taxon>
        <taxon>Albuginales</taxon>
        <taxon>Albuginaceae</taxon>
        <taxon>Albugo</taxon>
    </lineage>
</organism>
<gene>
    <name evidence="3" type="primary">AlNc14C5G676</name>
    <name evidence="3" type="ORF">ALNC14_007520</name>
</gene>
<reference evidence="3" key="2">
    <citation type="submission" date="2011-02" db="EMBL/GenBank/DDBJ databases">
        <authorList>
            <person name="MacLean D."/>
        </authorList>
    </citation>
    <scope>NUCLEOTIDE SEQUENCE</scope>
</reference>
<dbReference type="AlphaFoldDB" id="F0W0N7"/>
<dbReference type="PANTHER" id="PTHR46156">
    <property type="entry name" value="CCCH ZINGC FINGER"/>
    <property type="match status" value="1"/>
</dbReference>
<protein>
    <submittedName>
        <fullName evidence="3">Uncharacterized protein AlNc14C5G676</fullName>
    </submittedName>
</protein>
<feature type="zinc finger region" description="C3H1-type" evidence="1">
    <location>
        <begin position="343"/>
        <end position="370"/>
    </location>
</feature>
<evidence type="ECO:0000313" key="3">
    <source>
        <dbReference type="EMBL" id="CCA14609.1"/>
    </source>
</evidence>
<dbReference type="SMART" id="SM00356">
    <property type="entry name" value="ZnF_C3H1"/>
    <property type="match status" value="4"/>
</dbReference>
<keyword evidence="1" id="KW-0863">Zinc-finger</keyword>
<accession>F0W0N7</accession>
<evidence type="ECO:0000259" key="2">
    <source>
        <dbReference type="PROSITE" id="PS50103"/>
    </source>
</evidence>
<dbReference type="GO" id="GO:0008270">
    <property type="term" value="F:zinc ion binding"/>
    <property type="evidence" value="ECO:0007669"/>
    <property type="project" value="UniProtKB-KW"/>
</dbReference>
<dbReference type="PANTHER" id="PTHR46156:SF1">
    <property type="entry name" value="ZINC FINGER CCCH DOMAIN-CONTAINING PROTEIN 3"/>
    <property type="match status" value="1"/>
</dbReference>
<feature type="domain" description="C3H1-type" evidence="2">
    <location>
        <begin position="343"/>
        <end position="370"/>
    </location>
</feature>